<name>A0A6J2MKL0_9CHIR</name>
<accession>A0A6J2MKL0</accession>
<dbReference type="InParanoid" id="A0A6J2MKL0"/>
<feature type="region of interest" description="Disordered" evidence="1">
    <location>
        <begin position="18"/>
        <end position="363"/>
    </location>
</feature>
<protein>
    <submittedName>
        <fullName evidence="3">Basic salivary proline-rich protein 1-like</fullName>
    </submittedName>
</protein>
<keyword evidence="2" id="KW-1185">Reference proteome</keyword>
<feature type="compositionally biased region" description="Gly residues" evidence="1">
    <location>
        <begin position="164"/>
        <end position="173"/>
    </location>
</feature>
<reference evidence="3" key="1">
    <citation type="submission" date="2025-08" db="UniProtKB">
        <authorList>
            <consortium name="RefSeq"/>
        </authorList>
    </citation>
    <scope>IDENTIFICATION</scope>
    <source>
        <tissue evidence="3">Muscle</tissue>
    </source>
</reference>
<evidence type="ECO:0000313" key="3">
    <source>
        <dbReference type="RefSeq" id="XP_028380662.1"/>
    </source>
</evidence>
<feature type="compositionally biased region" description="Low complexity" evidence="1">
    <location>
        <begin position="27"/>
        <end position="38"/>
    </location>
</feature>
<feature type="compositionally biased region" description="Basic and acidic residues" evidence="1">
    <location>
        <begin position="83"/>
        <end position="99"/>
    </location>
</feature>
<sequence length="363" mass="37171">MTVTRWECGLEVTQGKLQAQGEEGRQQDCAQAAAAATCGRGGQQGSLEESRPSPQGARSPSGPGPAGGQAAEPRRAGRRRAHAGLDPRPRRPTRGRDIPLLRSPGGGGWDPPIPGAQATPESGTLGAAFRESRPSGPAPRRAQPPGQWPGAPGPWGANQRAGPRSGGGSGAGSGASPAREEGRVPRLRGGRSGPRRGGERGTPSRGRRAQPDPRPAAALWTGRTGPGAEGTRLRRPESEAPAGGEGAGAERGAAPRGGARARARAGAQARLDGLRPGASGPPAWPARRAAPPPRAGSRRSPPGNPRIPRNRSRIRIGARSSVPGNLSAERVPPRDAQPLARTRTADASTPAHTLTDPPPPQLL</sequence>
<evidence type="ECO:0000313" key="2">
    <source>
        <dbReference type="Proteomes" id="UP000504628"/>
    </source>
</evidence>
<evidence type="ECO:0000256" key="1">
    <source>
        <dbReference type="SAM" id="MobiDB-lite"/>
    </source>
</evidence>
<dbReference type="RefSeq" id="XP_028380662.1">
    <property type="nucleotide sequence ID" value="XM_028524861.1"/>
</dbReference>
<dbReference type="GeneID" id="114506925"/>
<feature type="compositionally biased region" description="Low complexity" evidence="1">
    <location>
        <begin position="52"/>
        <end position="61"/>
    </location>
</feature>
<dbReference type="Proteomes" id="UP000504628">
    <property type="component" value="Chromosome 3"/>
</dbReference>
<feature type="compositionally biased region" description="Low complexity" evidence="1">
    <location>
        <begin position="250"/>
        <end position="289"/>
    </location>
</feature>
<organism evidence="2 3">
    <name type="scientific">Phyllostomus discolor</name>
    <name type="common">pale spear-nosed bat</name>
    <dbReference type="NCBI Taxonomy" id="89673"/>
    <lineage>
        <taxon>Eukaryota</taxon>
        <taxon>Metazoa</taxon>
        <taxon>Chordata</taxon>
        <taxon>Craniata</taxon>
        <taxon>Vertebrata</taxon>
        <taxon>Euteleostomi</taxon>
        <taxon>Mammalia</taxon>
        <taxon>Eutheria</taxon>
        <taxon>Laurasiatheria</taxon>
        <taxon>Chiroptera</taxon>
        <taxon>Yangochiroptera</taxon>
        <taxon>Phyllostomidae</taxon>
        <taxon>Phyllostominae</taxon>
        <taxon>Phyllostomus</taxon>
    </lineage>
</organism>
<proteinExistence type="predicted"/>
<feature type="compositionally biased region" description="Low complexity" evidence="1">
    <location>
        <begin position="143"/>
        <end position="163"/>
    </location>
</feature>
<dbReference type="AlphaFoldDB" id="A0A6J2MKL0"/>
<gene>
    <name evidence="3" type="primary">LOC114506925</name>
</gene>
<dbReference type="KEGG" id="pdic:114506925"/>